<dbReference type="Proteomes" id="UP001497535">
    <property type="component" value="Unassembled WGS sequence"/>
</dbReference>
<evidence type="ECO:0000313" key="2">
    <source>
        <dbReference type="Proteomes" id="UP001497535"/>
    </source>
</evidence>
<reference evidence="1" key="1">
    <citation type="submission" date="2023-11" db="EMBL/GenBank/DDBJ databases">
        <authorList>
            <person name="Poullet M."/>
        </authorList>
    </citation>
    <scope>NUCLEOTIDE SEQUENCE</scope>
    <source>
        <strain evidence="1">E1834</strain>
    </source>
</reference>
<name>A0ACB0XU94_MELEN</name>
<keyword evidence="2" id="KW-1185">Reference proteome</keyword>
<sequence length="221" mass="25294">MYYFRKINPHKGKIFNSPEGHDVYEGVRIDYKSIDVTPENFIAVLLGDKEKTGGKRVLESTKNDKVFIYFTDHGATGLIGFPGDIKYGELTFYLEACESGSMFDEHMPESLKIYAMTAANGHESSWGCYCNTKILPDNCLGDLFSVNWMDDSDKENLLQETLARQFRIVRRKTDKSHVQSFGSLNIKHEHVSEFMGSKEPKKTKKNVKIIFKLILDFLVVE</sequence>
<evidence type="ECO:0000313" key="1">
    <source>
        <dbReference type="EMBL" id="CAK5018237.1"/>
    </source>
</evidence>
<comment type="caution">
    <text evidence="1">The sequence shown here is derived from an EMBL/GenBank/DDBJ whole genome shotgun (WGS) entry which is preliminary data.</text>
</comment>
<protein>
    <submittedName>
        <fullName evidence="1">Uncharacterized protein</fullName>
    </submittedName>
</protein>
<proteinExistence type="predicted"/>
<gene>
    <name evidence="1" type="ORF">MENTE1834_LOCUS3767</name>
</gene>
<dbReference type="EMBL" id="CAVMJV010000003">
    <property type="protein sequence ID" value="CAK5018237.1"/>
    <property type="molecule type" value="Genomic_DNA"/>
</dbReference>
<organism evidence="1 2">
    <name type="scientific">Meloidogyne enterolobii</name>
    <name type="common">Root-knot nematode worm</name>
    <name type="synonym">Meloidogyne mayaguensis</name>
    <dbReference type="NCBI Taxonomy" id="390850"/>
    <lineage>
        <taxon>Eukaryota</taxon>
        <taxon>Metazoa</taxon>
        <taxon>Ecdysozoa</taxon>
        <taxon>Nematoda</taxon>
        <taxon>Chromadorea</taxon>
        <taxon>Rhabditida</taxon>
        <taxon>Tylenchina</taxon>
        <taxon>Tylenchomorpha</taxon>
        <taxon>Tylenchoidea</taxon>
        <taxon>Meloidogynidae</taxon>
        <taxon>Meloidogyninae</taxon>
        <taxon>Meloidogyne</taxon>
    </lineage>
</organism>
<accession>A0ACB0XU94</accession>